<proteinExistence type="predicted"/>
<dbReference type="Pfam" id="PF21089">
    <property type="entry name" value="PKS_DH_N"/>
    <property type="match status" value="1"/>
</dbReference>
<dbReference type="InterPro" id="IPR016036">
    <property type="entry name" value="Malonyl_transacylase_ACP-bd"/>
</dbReference>
<dbReference type="InterPro" id="IPR014030">
    <property type="entry name" value="Ketoacyl_synth_N"/>
</dbReference>
<dbReference type="InterPro" id="IPR049900">
    <property type="entry name" value="PKS_mFAS_DH"/>
</dbReference>
<dbReference type="CDD" id="cd00833">
    <property type="entry name" value="PKS"/>
    <property type="match status" value="1"/>
</dbReference>
<evidence type="ECO:0000256" key="5">
    <source>
        <dbReference type="ARBA" id="ARBA00023002"/>
    </source>
</evidence>
<dbReference type="InterPro" id="IPR001227">
    <property type="entry name" value="Ac_transferase_dom_sf"/>
</dbReference>
<accession>A0A2C5ZHW5</accession>
<dbReference type="Gene3D" id="3.40.50.150">
    <property type="entry name" value="Vaccinia Virus protein VP39"/>
    <property type="match status" value="1"/>
</dbReference>
<dbReference type="SUPFAM" id="SSF50129">
    <property type="entry name" value="GroES-like"/>
    <property type="match status" value="1"/>
</dbReference>
<dbReference type="Pfam" id="PF23114">
    <property type="entry name" value="NAD-bd_HRPKS_sdrA"/>
    <property type="match status" value="1"/>
</dbReference>
<dbReference type="Proteomes" id="UP000226431">
    <property type="component" value="Unassembled WGS sequence"/>
</dbReference>
<dbReference type="Pfam" id="PF02801">
    <property type="entry name" value="Ketoacyl-synt_C"/>
    <property type="match status" value="1"/>
</dbReference>
<dbReference type="PANTHER" id="PTHR43775:SF29">
    <property type="entry name" value="ASPERFURANONE POLYKETIDE SYNTHASE AFOG-RELATED"/>
    <property type="match status" value="1"/>
</dbReference>
<dbReference type="InterPro" id="IPR042104">
    <property type="entry name" value="PKS_dehydratase_sf"/>
</dbReference>
<dbReference type="Pfam" id="PF16197">
    <property type="entry name" value="KAsynt_C_assoc"/>
    <property type="match status" value="1"/>
</dbReference>
<dbReference type="GO" id="GO:0004312">
    <property type="term" value="F:fatty acid synthase activity"/>
    <property type="evidence" value="ECO:0007669"/>
    <property type="project" value="TreeGrafter"/>
</dbReference>
<dbReference type="SUPFAM" id="SSF52151">
    <property type="entry name" value="FabD/lysophospholipase-like"/>
    <property type="match status" value="1"/>
</dbReference>
<feature type="region of interest" description="N-terminal hotdog fold" evidence="8">
    <location>
        <begin position="891"/>
        <end position="1024"/>
    </location>
</feature>
<dbReference type="InterPro" id="IPR049552">
    <property type="entry name" value="PKS_DH_N"/>
</dbReference>
<dbReference type="InterPro" id="IPR032821">
    <property type="entry name" value="PKS_assoc"/>
</dbReference>
<dbReference type="GO" id="GO:1901336">
    <property type="term" value="P:lactone biosynthetic process"/>
    <property type="evidence" value="ECO:0007669"/>
    <property type="project" value="UniProtKB-ARBA"/>
</dbReference>
<dbReference type="Pfam" id="PF14765">
    <property type="entry name" value="PS-DH"/>
    <property type="match status" value="1"/>
</dbReference>
<dbReference type="Pfam" id="PF00109">
    <property type="entry name" value="ketoacyl-synt"/>
    <property type="match status" value="2"/>
</dbReference>
<keyword evidence="13" id="KW-1185">Reference proteome</keyword>
<keyword evidence="4" id="KW-0808">Transferase</keyword>
<dbReference type="PANTHER" id="PTHR43775">
    <property type="entry name" value="FATTY ACID SYNTHASE"/>
    <property type="match status" value="1"/>
</dbReference>
<dbReference type="InterPro" id="IPR049551">
    <property type="entry name" value="PKS_DH_C"/>
</dbReference>
<dbReference type="Pfam" id="PF08240">
    <property type="entry name" value="ADH_N"/>
    <property type="match status" value="1"/>
</dbReference>
<dbReference type="InterPro" id="IPR014043">
    <property type="entry name" value="Acyl_transferase_dom"/>
</dbReference>
<keyword evidence="2" id="KW-0596">Phosphopantetheine</keyword>
<dbReference type="EMBL" id="NJES01000049">
    <property type="protein sequence ID" value="PHH79322.1"/>
    <property type="molecule type" value="Genomic_DNA"/>
</dbReference>
<dbReference type="InterPro" id="IPR056501">
    <property type="entry name" value="NAD-bd_HRPKS_sdrA"/>
</dbReference>
<dbReference type="SUPFAM" id="SSF53335">
    <property type="entry name" value="S-adenosyl-L-methionine-dependent methyltransferases"/>
    <property type="match status" value="1"/>
</dbReference>
<dbReference type="InterPro" id="IPR036291">
    <property type="entry name" value="NAD(P)-bd_dom_sf"/>
</dbReference>
<dbReference type="PROSITE" id="PS52019">
    <property type="entry name" value="PKS_MFAS_DH"/>
    <property type="match status" value="1"/>
</dbReference>
<dbReference type="InterPro" id="IPR057326">
    <property type="entry name" value="KR_dom"/>
</dbReference>
<feature type="domain" description="PKS/mFAS DH" evidence="11">
    <location>
        <begin position="891"/>
        <end position="1188"/>
    </location>
</feature>
<dbReference type="STRING" id="2004952.A0A2C5ZHW5"/>
<protein>
    <recommendedName>
        <fullName evidence="14">Carrier domain-containing protein</fullName>
    </recommendedName>
</protein>
<evidence type="ECO:0000256" key="6">
    <source>
        <dbReference type="ARBA" id="ARBA00023268"/>
    </source>
</evidence>
<dbReference type="Pfam" id="PF08659">
    <property type="entry name" value="KR"/>
    <property type="match status" value="1"/>
</dbReference>
<evidence type="ECO:0000256" key="7">
    <source>
        <dbReference type="ARBA" id="ARBA00023315"/>
    </source>
</evidence>
<dbReference type="SMART" id="SM00825">
    <property type="entry name" value="PKS_KS"/>
    <property type="match status" value="1"/>
</dbReference>
<dbReference type="InterPro" id="IPR020841">
    <property type="entry name" value="PKS_Beta-ketoAc_synthase_dom"/>
</dbReference>
<evidence type="ECO:0000313" key="12">
    <source>
        <dbReference type="EMBL" id="PHH79322.1"/>
    </source>
</evidence>
<dbReference type="InterPro" id="IPR013217">
    <property type="entry name" value="Methyltransf_12"/>
</dbReference>
<dbReference type="SUPFAM" id="SSF55048">
    <property type="entry name" value="Probable ACP-binding domain of malonyl-CoA ACP transacylase"/>
    <property type="match status" value="1"/>
</dbReference>
<evidence type="ECO:0008006" key="14">
    <source>
        <dbReference type="Google" id="ProtNLM"/>
    </source>
</evidence>
<dbReference type="FunFam" id="3.40.50.720:FF:000209">
    <property type="entry name" value="Polyketide synthase Pks12"/>
    <property type="match status" value="1"/>
</dbReference>
<keyword evidence="5" id="KW-0560">Oxidoreductase</keyword>
<dbReference type="Pfam" id="PF00698">
    <property type="entry name" value="Acyl_transf_1"/>
    <property type="match status" value="1"/>
</dbReference>
<feature type="coiled-coil region" evidence="9">
    <location>
        <begin position="1012"/>
        <end position="1039"/>
    </location>
</feature>
<dbReference type="SMART" id="SM00826">
    <property type="entry name" value="PKS_DH"/>
    <property type="match status" value="1"/>
</dbReference>
<dbReference type="Gene3D" id="3.40.50.720">
    <property type="entry name" value="NAD(P)-binding Rossmann-like Domain"/>
    <property type="match status" value="1"/>
</dbReference>
<dbReference type="InterPro" id="IPR020807">
    <property type="entry name" value="PKS_DH"/>
</dbReference>
<dbReference type="InterPro" id="IPR018201">
    <property type="entry name" value="Ketoacyl_synth_AS"/>
</dbReference>
<dbReference type="SMART" id="SM00822">
    <property type="entry name" value="PKS_KR"/>
    <property type="match status" value="1"/>
</dbReference>
<evidence type="ECO:0000256" key="3">
    <source>
        <dbReference type="ARBA" id="ARBA00022553"/>
    </source>
</evidence>
<dbReference type="CDD" id="cd05195">
    <property type="entry name" value="enoyl_red"/>
    <property type="match status" value="1"/>
</dbReference>
<gene>
    <name evidence="12" type="ORF">CDD80_5085</name>
</gene>
<dbReference type="GO" id="GO:0004315">
    <property type="term" value="F:3-oxoacyl-[acyl-carrier-protein] synthase activity"/>
    <property type="evidence" value="ECO:0007669"/>
    <property type="project" value="InterPro"/>
</dbReference>
<sequence>MAQADIAIIGIACRFPGEAKNPTALANMLMQGRDARSKVPDSRFNVDAYHHPFQKRKGNMVFDSGYFLQDDVSKWDAPFFSLSATEAQAVDPQQRLLLEVTYESLENAGISLDALAGTETACFVGGVTMDYKGVITRDIIDTPQNLRGPSLTVETACSSALTALHLACETIRSDNNASRCAIVGGANLILEPDDGCDYSTLGFLSPEGRCFSFDSRANGFARGEGVSALVLKHVDDAVRDGDPIRAVIRATGINSDGRTAGIVLPSSEAQRRLIQSTYLQAGLSPSQTQYIEMHGTGTKAGDPAEMAAVIAALASTPRPSPLYCGSVKTQVGHLEVAAGFPAILKCVLAMERAVIPPTLNLETLNPALGLDAVAGTVVLPTELLPWPDQGDTRRCSVNSFGFGGTNVHVVLDHGPGYLRSRAVSEAAPPPDTAPPRSAPYVFVLSAPEQDVVARQRKTHDDWLSTAEEPGLLPRLAHTLCSRRSVFQWRHAVVARSVDALRTAWTDESLQPSRVEPAARVGLLFTGQGAQWVGMGRELMAFDPFACSVRRSAEVLAGLGCEWDAETELTAWDADESRFNGVEMAQPLCTVLQIALVDLLRHWGVKPIAVTGHSSGEMAAAYAAGLLDRGNCLTVALHRGAVCRLAQEKRPGGGMLAVGLSAENVRPYLDGLSLACINGLKSVTIAGEKKRLLRLQETLKQRGIFSRLLRVDNAFHSPDMATVRDEYLQQMKSIKPEPTSEISMHSTVYGRRVDAPELTAEYWAENLTSTVDLVAGLDDMLSNANVDFIVEVGPHGALAGPVKQLLSARGMDKVVYLSLLSRGEDAAMTAMSAATTLWCKGVPVKLDRLNDLPHDSPAVLVNLPAYSWNHTNSYWHESRLSKNRRFPLYARHDLLGSRLESFNPLQPTWTNRLSVSELPWLRDHVVQGNTIFPAAAIMCTAIEALRQLEHESETLDSVSDFELKDVAIMQPLIVPDDERGVETQLHFQRRRNGVGALEGPWLEAQRWEKEGDIESGRERREEASRYRRQLEEKKAACKEELSSDDHYEFCERVGISFGTCFQGVKTIHHASPTTVFQIDMPNSRDSMPRRHESSYVIHPVTLDSLLQTHLAAAQAEKLPPRPWVPVTVSSLVLSTAVAREAGDSLYGFCETVLEGQDRIKGWLIAGDGVEPAVVIDGLECRGLDVDESSSEDPFASDLYASIVWKPDLDLLQGSDLQRAISGSEKEDMTQFCADAHDIINDMCRLALQRLEPLTCEPPAHLVQYLSWIRTRCETNEPHPPLPITEPQSGEDSFWGIARLRTFVEKYPIDGNLLCHVFSSLDSLFKKQTTPIASLMTSPFFTRFYREAYGVESLTRHIRTWFGLRTHKLPRLRVLEVGAGTAATTVSVLRELGADFKNWTFTDISAGWFERAREVLDEWPQVEYKVLDIEVDPVTQGFEPESYDVVLASNVLHATKDIRETLRHCSSLLKPGGSLVLGEFTNPQDLGAFIFGILPGWWAAEDGRRGGPLLLRHQWDEALKDAGFSGCDAAVTDGHGDDAHRLSTIVSTKLERESQEEILGTKDVVVVVPEKCPEATRKLADDISLYFNHAAVQDISSISKDIQGKTIISLLEYETHFLHDMTESDFNQVKTLLIRSAELLWITRSDRSDEPGHPNTRIISGLLRVVKMEDATRRLYELHLCRDLEADDGLADLIVHRLRTIWLRRGDDRPDEMETAERNGLLCIPRYVSDRAMNRSLARASGRDLSPQLDTLVQAGRPLRLAIGQAGALEQLHFVDDPFCEPLADQEVELNVSACGLNFRDVLIAMGEIQRPVLGHEAVGIVRRVGAGVTDFSPEDRVLCMAAGVMKTTVRLHQSCIFHAPKSLSDDEAASVPVVYATAYQVLVEVARIQKGESVLVHSAAGGVGQALIQLCKLYDAEIFCTVSNEAKKQAVAALGVRPDHVFNSRDLSFEKGIKRVTQNRGVDIVVNSLTGEALQRSWMCLAPHGRFVEVGIRDIMNNNRLEMRPFLNNATFSAVNLETMIGTSRGRKVMNEVIRLFDQGAIKPVQPLLARDFSHVETAFREMQRGKHIGKLVLRFTASSQAPVKPSSFHHWSLKADATYLLVGGFGGLGRAQAVFMAEHGARHLVFVSRSGSEKAEARESVAKLEAVGVRIKSYACDVADREQLKSVLEDVSRTMPLIRGVVQGAMVLRETVFHKMDYRQWTVATRPKIHGKYPAISLPDSL</sequence>
<dbReference type="InterPro" id="IPR016035">
    <property type="entry name" value="Acyl_Trfase/lysoPLipase"/>
</dbReference>
<dbReference type="Pfam" id="PF08242">
    <property type="entry name" value="Methyltransf_12"/>
    <property type="match status" value="1"/>
</dbReference>
<dbReference type="GO" id="GO:0016491">
    <property type="term" value="F:oxidoreductase activity"/>
    <property type="evidence" value="ECO:0007669"/>
    <property type="project" value="UniProtKB-KW"/>
</dbReference>
<dbReference type="InterPro" id="IPR029063">
    <property type="entry name" value="SAM-dependent_MTases_sf"/>
</dbReference>
<evidence type="ECO:0000259" key="11">
    <source>
        <dbReference type="PROSITE" id="PS52019"/>
    </source>
</evidence>
<dbReference type="PROSITE" id="PS52004">
    <property type="entry name" value="KS3_2"/>
    <property type="match status" value="1"/>
</dbReference>
<dbReference type="Gene3D" id="3.30.70.3290">
    <property type="match status" value="1"/>
</dbReference>
<keyword evidence="7" id="KW-0012">Acyltransferase</keyword>
<feature type="active site" description="Proton acceptor; for dehydratase activity" evidence="8">
    <location>
        <position position="923"/>
    </location>
</feature>
<dbReference type="InterPro" id="IPR011032">
    <property type="entry name" value="GroES-like_sf"/>
</dbReference>
<dbReference type="InterPro" id="IPR020843">
    <property type="entry name" value="ER"/>
</dbReference>
<dbReference type="GO" id="GO:0044550">
    <property type="term" value="P:secondary metabolite biosynthetic process"/>
    <property type="evidence" value="ECO:0007669"/>
    <property type="project" value="TreeGrafter"/>
</dbReference>
<dbReference type="SUPFAM" id="SSF51735">
    <property type="entry name" value="NAD(P)-binding Rossmann-fold domains"/>
    <property type="match status" value="2"/>
</dbReference>
<dbReference type="CDD" id="cd02440">
    <property type="entry name" value="AdoMet_MTases"/>
    <property type="match status" value="1"/>
</dbReference>
<dbReference type="Gene3D" id="3.90.180.10">
    <property type="entry name" value="Medium-chain alcohol dehydrogenases, catalytic domain"/>
    <property type="match status" value="1"/>
</dbReference>
<dbReference type="GO" id="GO:0006633">
    <property type="term" value="P:fatty acid biosynthetic process"/>
    <property type="evidence" value="ECO:0007669"/>
    <property type="project" value="InterPro"/>
</dbReference>
<comment type="pathway">
    <text evidence="1">Secondary metabolite biosynthesis.</text>
</comment>
<dbReference type="InterPro" id="IPR016039">
    <property type="entry name" value="Thiolase-like"/>
</dbReference>
<dbReference type="InterPro" id="IPR002328">
    <property type="entry name" value="ADH_Zn_CS"/>
</dbReference>
<evidence type="ECO:0000256" key="8">
    <source>
        <dbReference type="PROSITE-ProRule" id="PRU01363"/>
    </source>
</evidence>
<evidence type="ECO:0000256" key="9">
    <source>
        <dbReference type="SAM" id="Coils"/>
    </source>
</evidence>
<feature type="active site" description="Proton donor; for dehydratase activity" evidence="8">
    <location>
        <position position="1102"/>
    </location>
</feature>
<keyword evidence="9" id="KW-0175">Coiled coil</keyword>
<dbReference type="Gene3D" id="3.40.47.10">
    <property type="match status" value="1"/>
</dbReference>
<evidence type="ECO:0000256" key="4">
    <source>
        <dbReference type="ARBA" id="ARBA00022679"/>
    </source>
</evidence>
<feature type="domain" description="Ketosynthase family 3 (KS3)" evidence="10">
    <location>
        <begin position="3"/>
        <end position="413"/>
    </location>
</feature>
<dbReference type="SMART" id="SM00829">
    <property type="entry name" value="PKS_ER"/>
    <property type="match status" value="1"/>
</dbReference>
<comment type="caution">
    <text evidence="12">The sequence shown here is derived from an EMBL/GenBank/DDBJ whole genome shotgun (WGS) entry which is preliminary data.</text>
</comment>
<dbReference type="InterPro" id="IPR013968">
    <property type="entry name" value="PKS_KR"/>
</dbReference>
<name>A0A2C5ZHW5_9HYPO</name>
<feature type="region of interest" description="C-terminal hotdog fold" evidence="8">
    <location>
        <begin position="1037"/>
        <end position="1188"/>
    </location>
</feature>
<dbReference type="InterPro" id="IPR050091">
    <property type="entry name" value="PKS_NRPS_Biosynth_Enz"/>
</dbReference>
<dbReference type="PROSITE" id="PS00059">
    <property type="entry name" value="ADH_ZINC"/>
    <property type="match status" value="1"/>
</dbReference>
<dbReference type="OrthoDB" id="329835at2759"/>
<dbReference type="GO" id="GO:0008270">
    <property type="term" value="F:zinc ion binding"/>
    <property type="evidence" value="ECO:0007669"/>
    <property type="project" value="InterPro"/>
</dbReference>
<keyword evidence="6" id="KW-0511">Multifunctional enzyme</keyword>
<dbReference type="PROSITE" id="PS00606">
    <property type="entry name" value="KS3_1"/>
    <property type="match status" value="1"/>
</dbReference>
<evidence type="ECO:0000259" key="10">
    <source>
        <dbReference type="PROSITE" id="PS52004"/>
    </source>
</evidence>
<dbReference type="InterPro" id="IPR013154">
    <property type="entry name" value="ADH-like_N"/>
</dbReference>
<dbReference type="InterPro" id="IPR002364">
    <property type="entry name" value="Quin_OxRdtase/zeta-crystal_CS"/>
</dbReference>
<dbReference type="Gene3D" id="3.10.129.110">
    <property type="entry name" value="Polyketide synthase dehydratase"/>
    <property type="match status" value="1"/>
</dbReference>
<dbReference type="SMART" id="SM00827">
    <property type="entry name" value="PKS_AT"/>
    <property type="match status" value="1"/>
</dbReference>
<dbReference type="SUPFAM" id="SSF53901">
    <property type="entry name" value="Thiolase-like"/>
    <property type="match status" value="1"/>
</dbReference>
<dbReference type="InterPro" id="IPR014031">
    <property type="entry name" value="Ketoacyl_synth_C"/>
</dbReference>
<organism evidence="12 13">
    <name type="scientific">Ophiocordyceps camponoti-rufipedis</name>
    <dbReference type="NCBI Taxonomy" id="2004952"/>
    <lineage>
        <taxon>Eukaryota</taxon>
        <taxon>Fungi</taxon>
        <taxon>Dikarya</taxon>
        <taxon>Ascomycota</taxon>
        <taxon>Pezizomycotina</taxon>
        <taxon>Sordariomycetes</taxon>
        <taxon>Hypocreomycetidae</taxon>
        <taxon>Hypocreales</taxon>
        <taxon>Ophiocordycipitaceae</taxon>
        <taxon>Ophiocordyceps</taxon>
    </lineage>
</organism>
<reference evidence="12 13" key="1">
    <citation type="submission" date="2017-06" db="EMBL/GenBank/DDBJ databases">
        <title>Ant-infecting Ophiocordyceps genomes reveal a high diversity of potential behavioral manipulation genes and a possible major role for enterotoxins.</title>
        <authorList>
            <person name="De Bekker C."/>
            <person name="Evans H.C."/>
            <person name="Brachmann A."/>
            <person name="Hughes D.P."/>
        </authorList>
    </citation>
    <scope>NUCLEOTIDE SEQUENCE [LARGE SCALE GENOMIC DNA]</scope>
    <source>
        <strain evidence="12 13">Map16</strain>
    </source>
</reference>
<evidence type="ECO:0000256" key="2">
    <source>
        <dbReference type="ARBA" id="ARBA00022450"/>
    </source>
</evidence>
<dbReference type="Pfam" id="PF13602">
    <property type="entry name" value="ADH_zinc_N_2"/>
    <property type="match status" value="1"/>
</dbReference>
<evidence type="ECO:0000313" key="13">
    <source>
        <dbReference type="Proteomes" id="UP000226431"/>
    </source>
</evidence>
<dbReference type="Gene3D" id="3.40.366.10">
    <property type="entry name" value="Malonyl-Coenzyme A Acyl Carrier Protein, domain 2"/>
    <property type="match status" value="1"/>
</dbReference>
<keyword evidence="3" id="KW-0597">Phosphoprotein</keyword>
<dbReference type="PROSITE" id="PS01162">
    <property type="entry name" value="QOR_ZETA_CRYSTAL"/>
    <property type="match status" value="1"/>
</dbReference>
<evidence type="ECO:0000256" key="1">
    <source>
        <dbReference type="ARBA" id="ARBA00005179"/>
    </source>
</evidence>